<dbReference type="Proteomes" id="UP001055159">
    <property type="component" value="Chromosome"/>
</dbReference>
<feature type="compositionally biased region" description="Low complexity" evidence="1">
    <location>
        <begin position="151"/>
        <end position="161"/>
    </location>
</feature>
<feature type="compositionally biased region" description="Pro residues" evidence="1">
    <location>
        <begin position="123"/>
        <end position="138"/>
    </location>
</feature>
<sequence length="212" mass="21262">MTTDRRDQRVRARTSVRAAGVAAALTFGVLVSAPLAAAQPIPTPVPGPDGAPPAPGQPVAVPVDPAAAAPAPVPVGPPMVPEIPNAQYGSGDGPLGFLRDAWHQAQDPYNFLGTAEMQNMPPAGAPPPGAGPPPPLPPGYQSLNAPGSETAAAPRDGAAAPALPPGYFSINGPTPPGYEWGVPPPPPPPDPNAPKPYVPVVSPPPPPLFPTQ</sequence>
<evidence type="ECO:0000313" key="4">
    <source>
        <dbReference type="Proteomes" id="UP001055159"/>
    </source>
</evidence>
<feature type="chain" id="PRO_5047350579" evidence="2">
    <location>
        <begin position="39"/>
        <end position="212"/>
    </location>
</feature>
<protein>
    <submittedName>
        <fullName evidence="3">Uncharacterized protein</fullName>
    </submittedName>
</protein>
<evidence type="ECO:0000313" key="3">
    <source>
        <dbReference type="EMBL" id="ULP36060.1"/>
    </source>
</evidence>
<feature type="compositionally biased region" description="Pro residues" evidence="1">
    <location>
        <begin position="182"/>
        <end position="212"/>
    </location>
</feature>
<feature type="region of interest" description="Disordered" evidence="1">
    <location>
        <begin position="40"/>
        <end position="63"/>
    </location>
</feature>
<keyword evidence="2" id="KW-0732">Signal</keyword>
<evidence type="ECO:0000256" key="1">
    <source>
        <dbReference type="SAM" id="MobiDB-lite"/>
    </source>
</evidence>
<feature type="compositionally biased region" description="Pro residues" evidence="1">
    <location>
        <begin position="41"/>
        <end position="56"/>
    </location>
</feature>
<dbReference type="RefSeq" id="WP_043412454.1">
    <property type="nucleotide sequence ID" value="NZ_CP092427.2"/>
</dbReference>
<proteinExistence type="predicted"/>
<gene>
    <name evidence="3" type="ORF">MJO55_22995</name>
</gene>
<keyword evidence="4" id="KW-1185">Reference proteome</keyword>
<feature type="region of interest" description="Disordered" evidence="1">
    <location>
        <begin position="114"/>
        <end position="212"/>
    </location>
</feature>
<name>A0ABY3UEV3_9MYCO</name>
<feature type="signal peptide" evidence="2">
    <location>
        <begin position="1"/>
        <end position="38"/>
    </location>
</feature>
<organism evidence="3 4">
    <name type="scientific">Mycolicibacterium rufum</name>
    <dbReference type="NCBI Taxonomy" id="318424"/>
    <lineage>
        <taxon>Bacteria</taxon>
        <taxon>Bacillati</taxon>
        <taxon>Actinomycetota</taxon>
        <taxon>Actinomycetes</taxon>
        <taxon>Mycobacteriales</taxon>
        <taxon>Mycobacteriaceae</taxon>
        <taxon>Mycolicibacterium</taxon>
    </lineage>
</organism>
<evidence type="ECO:0000256" key="2">
    <source>
        <dbReference type="SAM" id="SignalP"/>
    </source>
</evidence>
<dbReference type="EMBL" id="CP092427">
    <property type="protein sequence ID" value="ULP36060.1"/>
    <property type="molecule type" value="Genomic_DNA"/>
</dbReference>
<reference evidence="3" key="1">
    <citation type="submission" date="2022-08" db="EMBL/GenBank/DDBJ databases">
        <title>Whole genome sequencing of non-tuberculosis mycobacteria type-strains.</title>
        <authorList>
            <person name="Igarashi Y."/>
            <person name="Osugi A."/>
            <person name="Mitarai S."/>
        </authorList>
    </citation>
    <scope>NUCLEOTIDE SEQUENCE</scope>
    <source>
        <strain evidence="3">JCM 16372</strain>
    </source>
</reference>
<accession>A0ABY3UEV3</accession>